<proteinExistence type="predicted"/>
<dbReference type="Proteomes" id="UP000290439">
    <property type="component" value="Chromosome"/>
</dbReference>
<evidence type="ECO:0000313" key="1">
    <source>
        <dbReference type="EMBL" id="VFA97501.1"/>
    </source>
</evidence>
<sequence>MSRAIADVPVNRAWVIALAMVIAAHETPLGKSLWHDHPATTPAYLHLLAGAGAGGDYTLDEVEQAAAGDIDDHDIDIGTAA</sequence>
<dbReference type="RefSeq" id="WP_130916363.1">
    <property type="nucleotide sequence ID" value="NZ_JADLPK010000009.1"/>
</dbReference>
<evidence type="ECO:0000313" key="2">
    <source>
        <dbReference type="Proteomes" id="UP000290439"/>
    </source>
</evidence>
<gene>
    <name evidence="1" type="ORF">NCTC10797_01264</name>
</gene>
<dbReference type="EMBL" id="LR215973">
    <property type="protein sequence ID" value="VFA97501.1"/>
    <property type="molecule type" value="Genomic_DNA"/>
</dbReference>
<accession>A0A4U8VVH4</accession>
<name>A0A4U8VVH4_9NOCA</name>
<reference evidence="1 2" key="1">
    <citation type="submission" date="2019-02" db="EMBL/GenBank/DDBJ databases">
        <authorList>
            <consortium name="Pathogen Informatics"/>
        </authorList>
    </citation>
    <scope>NUCLEOTIDE SEQUENCE [LARGE SCALE GENOMIC DNA]</scope>
    <source>
        <strain evidence="1 2">3012STDY6756504</strain>
    </source>
</reference>
<dbReference type="AlphaFoldDB" id="A0A4U8VVH4"/>
<organism evidence="1 2">
    <name type="scientific">Nocardia cyriacigeorgica</name>
    <dbReference type="NCBI Taxonomy" id="135487"/>
    <lineage>
        <taxon>Bacteria</taxon>
        <taxon>Bacillati</taxon>
        <taxon>Actinomycetota</taxon>
        <taxon>Actinomycetes</taxon>
        <taxon>Mycobacteriales</taxon>
        <taxon>Nocardiaceae</taxon>
        <taxon>Nocardia</taxon>
    </lineage>
</organism>
<protein>
    <submittedName>
        <fullName evidence="1">Uncharacterized protein</fullName>
    </submittedName>
</protein>